<accession>A0A0J8H216</accession>
<dbReference type="PROSITE" id="PS50883">
    <property type="entry name" value="EAL"/>
    <property type="match status" value="1"/>
</dbReference>
<evidence type="ECO:0000313" key="4">
    <source>
        <dbReference type="EMBL" id="KMT67068.1"/>
    </source>
</evidence>
<dbReference type="PROSITE" id="PS50887">
    <property type="entry name" value="GGDEF"/>
    <property type="match status" value="1"/>
</dbReference>
<dbReference type="OrthoDB" id="9804951at2"/>
<dbReference type="Gene3D" id="3.20.20.450">
    <property type="entry name" value="EAL domain"/>
    <property type="match status" value="1"/>
</dbReference>
<dbReference type="InterPro" id="IPR035919">
    <property type="entry name" value="EAL_sf"/>
</dbReference>
<dbReference type="SMART" id="SM00267">
    <property type="entry name" value="GGDEF"/>
    <property type="match status" value="1"/>
</dbReference>
<evidence type="ECO:0000259" key="2">
    <source>
        <dbReference type="PROSITE" id="PS50883"/>
    </source>
</evidence>
<dbReference type="SUPFAM" id="SSF141868">
    <property type="entry name" value="EAL domain-like"/>
    <property type="match status" value="1"/>
</dbReference>
<dbReference type="RefSeq" id="WP_048688022.1">
    <property type="nucleotide sequence ID" value="NZ_KQ130482.1"/>
</dbReference>
<sequence length="675" mass="76410">MYKYYYKILDKLSLNSLKARVVLTLFATSLLITVIIASAFSAYQFIKVKQQITLTVHENINSTISSLSEALWSFKEETVSHIVAGLNQSPYISAVEVISDSGKTYAEGVKSNSFFTKRDLSFKSEQISPVNVGTLQIWLNQSAINKQIYNTVYNIILVYLISALVIALITIKLIDAILSRHLSRIATGLQKFDLNDSDNIHLQLDRPSYIQDELTSILDGFNTLRQNAKDFLTTKEQFEQHLTYQANFDDLTKLANRRYGLELLNNKIKNIQDKACFSILFIDLDGFKEINDTHYHLVGDELLKIVAKRLTDISIIQNPIISRIGGDEFMMAINLTGAQLNSFCNDLINAIKRSYIIAETRLSLSCSIGIAMYPADGDTATSLISNADTAMYQAKLAGKSQFKFYSEEMSQELIFKSNLKTALKTALARKEIQVYFQPIFAISDAKIVGFEALCRWNHKEYGPIRPDVFIALAEETGDIVEIDRYVLCEVIKNLAEFEQQSDKISLFGTVNFCPLDFEQKDLTQYLNFQLEKYQLTNNKLEIEVTERSMLAEDETDIKQKLEELANLGVKIAIDDFGTGYSALSYVKNYRSYISKIKVDRLFVRDIEVDHADAALINSIISMAKGLGMKVVAEGIETEEQKNMLETLGCQYGQGYLISKPIPIEEFKQLVFNTEN</sequence>
<dbReference type="InterPro" id="IPR001633">
    <property type="entry name" value="EAL_dom"/>
</dbReference>
<keyword evidence="1" id="KW-0812">Transmembrane</keyword>
<gene>
    <name evidence="4" type="ORF">XM47_00280</name>
</gene>
<dbReference type="InterPro" id="IPR052155">
    <property type="entry name" value="Biofilm_reg_signaling"/>
</dbReference>
<feature type="domain" description="EAL" evidence="2">
    <location>
        <begin position="416"/>
        <end position="674"/>
    </location>
</feature>
<dbReference type="STRING" id="1513271.XM47_00280"/>
<evidence type="ECO:0000313" key="5">
    <source>
        <dbReference type="Proteomes" id="UP000037600"/>
    </source>
</evidence>
<organism evidence="4 5">
    <name type="scientific">Catenovulum maritimum</name>
    <dbReference type="NCBI Taxonomy" id="1513271"/>
    <lineage>
        <taxon>Bacteria</taxon>
        <taxon>Pseudomonadati</taxon>
        <taxon>Pseudomonadota</taxon>
        <taxon>Gammaproteobacteria</taxon>
        <taxon>Alteromonadales</taxon>
        <taxon>Alteromonadaceae</taxon>
        <taxon>Catenovulum</taxon>
    </lineage>
</organism>
<dbReference type="Pfam" id="PF00990">
    <property type="entry name" value="GGDEF"/>
    <property type="match status" value="1"/>
</dbReference>
<evidence type="ECO:0000256" key="1">
    <source>
        <dbReference type="SAM" id="Phobius"/>
    </source>
</evidence>
<keyword evidence="5" id="KW-1185">Reference proteome</keyword>
<protein>
    <recommendedName>
        <fullName evidence="6">Diguanylate cyclase</fullName>
    </recommendedName>
</protein>
<dbReference type="SUPFAM" id="SSF55073">
    <property type="entry name" value="Nucleotide cyclase"/>
    <property type="match status" value="1"/>
</dbReference>
<dbReference type="CDD" id="cd01949">
    <property type="entry name" value="GGDEF"/>
    <property type="match status" value="1"/>
</dbReference>
<dbReference type="Pfam" id="PF00563">
    <property type="entry name" value="EAL"/>
    <property type="match status" value="1"/>
</dbReference>
<dbReference type="InterPro" id="IPR043128">
    <property type="entry name" value="Rev_trsase/Diguanyl_cyclase"/>
</dbReference>
<feature type="transmembrane region" description="Helical" evidence="1">
    <location>
        <begin position="21"/>
        <end position="43"/>
    </location>
</feature>
<dbReference type="InterPro" id="IPR029787">
    <property type="entry name" value="Nucleotide_cyclase"/>
</dbReference>
<dbReference type="PANTHER" id="PTHR44757">
    <property type="entry name" value="DIGUANYLATE CYCLASE DGCP"/>
    <property type="match status" value="1"/>
</dbReference>
<dbReference type="Proteomes" id="UP000037600">
    <property type="component" value="Unassembled WGS sequence"/>
</dbReference>
<dbReference type="EMBL" id="LAZL01000001">
    <property type="protein sequence ID" value="KMT67068.1"/>
    <property type="molecule type" value="Genomic_DNA"/>
</dbReference>
<name>A0A0J8H216_9ALTE</name>
<feature type="transmembrane region" description="Helical" evidence="1">
    <location>
        <begin position="152"/>
        <end position="174"/>
    </location>
</feature>
<keyword evidence="1" id="KW-0472">Membrane</keyword>
<dbReference type="Gene3D" id="3.30.70.270">
    <property type="match status" value="1"/>
</dbReference>
<evidence type="ECO:0008006" key="6">
    <source>
        <dbReference type="Google" id="ProtNLM"/>
    </source>
</evidence>
<dbReference type="InterPro" id="IPR000160">
    <property type="entry name" value="GGDEF_dom"/>
</dbReference>
<evidence type="ECO:0000259" key="3">
    <source>
        <dbReference type="PROSITE" id="PS50887"/>
    </source>
</evidence>
<dbReference type="NCBIfam" id="TIGR00254">
    <property type="entry name" value="GGDEF"/>
    <property type="match status" value="1"/>
</dbReference>
<reference evidence="4 5" key="1">
    <citation type="submission" date="2015-04" db="EMBL/GenBank/DDBJ databases">
        <title>Draft Genome Sequence of the Novel Agar-Digesting Marine Bacterium Q1.</title>
        <authorList>
            <person name="Li Y."/>
            <person name="Li D."/>
            <person name="Chen G."/>
            <person name="Du Z."/>
        </authorList>
    </citation>
    <scope>NUCLEOTIDE SEQUENCE [LARGE SCALE GENOMIC DNA]</scope>
    <source>
        <strain evidence="4 5">Q1</strain>
    </source>
</reference>
<dbReference type="PANTHER" id="PTHR44757:SF2">
    <property type="entry name" value="BIOFILM ARCHITECTURE MAINTENANCE PROTEIN MBAA"/>
    <property type="match status" value="1"/>
</dbReference>
<dbReference type="SMART" id="SM00052">
    <property type="entry name" value="EAL"/>
    <property type="match status" value="1"/>
</dbReference>
<proteinExistence type="predicted"/>
<feature type="domain" description="GGDEF" evidence="3">
    <location>
        <begin position="275"/>
        <end position="407"/>
    </location>
</feature>
<dbReference type="AlphaFoldDB" id="A0A0J8H216"/>
<dbReference type="CDD" id="cd01948">
    <property type="entry name" value="EAL"/>
    <property type="match status" value="1"/>
</dbReference>
<keyword evidence="1" id="KW-1133">Transmembrane helix</keyword>
<comment type="caution">
    <text evidence="4">The sequence shown here is derived from an EMBL/GenBank/DDBJ whole genome shotgun (WGS) entry which is preliminary data.</text>
</comment>